<keyword evidence="1" id="KW-1133">Transmembrane helix</keyword>
<accession>A0ABD6CA35</accession>
<evidence type="ECO:0000256" key="1">
    <source>
        <dbReference type="SAM" id="Phobius"/>
    </source>
</evidence>
<feature type="transmembrane region" description="Helical" evidence="1">
    <location>
        <begin position="111"/>
        <end position="130"/>
    </location>
</feature>
<proteinExistence type="predicted"/>
<keyword evidence="1" id="KW-0472">Membrane</keyword>
<organism evidence="3 4">
    <name type="scientific">Halorientalis brevis</name>
    <dbReference type="NCBI Taxonomy" id="1126241"/>
    <lineage>
        <taxon>Archaea</taxon>
        <taxon>Methanobacteriati</taxon>
        <taxon>Methanobacteriota</taxon>
        <taxon>Stenosarchaea group</taxon>
        <taxon>Halobacteria</taxon>
        <taxon>Halobacteriales</taxon>
        <taxon>Haloarculaceae</taxon>
        <taxon>Halorientalis</taxon>
    </lineage>
</organism>
<dbReference type="Pfam" id="PF24035">
    <property type="entry name" value="DUF7344"/>
    <property type="match status" value="1"/>
</dbReference>
<dbReference type="AlphaFoldDB" id="A0ABD6CA35"/>
<dbReference type="RefSeq" id="WP_247375226.1">
    <property type="nucleotide sequence ID" value="NZ_JBHUDJ010000003.1"/>
</dbReference>
<dbReference type="Proteomes" id="UP001597119">
    <property type="component" value="Unassembled WGS sequence"/>
</dbReference>
<sequence length="149" mass="16398">MQLGDLSEHIAAWENGTTVEEISANERKRVYTSLQSHHLPKMAERGIIEYDSRAGVIELTDQGDELDVYLEVVAGRDIPWSQYYLGLSAVNATIVAAVAVGVWPLSLLSDIAWAAFIVTTVLVSAIAHVYRDSSMQLGTNEKPPELRDT</sequence>
<evidence type="ECO:0000259" key="2">
    <source>
        <dbReference type="Pfam" id="PF24035"/>
    </source>
</evidence>
<keyword evidence="4" id="KW-1185">Reference proteome</keyword>
<protein>
    <recommendedName>
        <fullName evidence="2">DUF7344 domain-containing protein</fullName>
    </recommendedName>
</protein>
<keyword evidence="1" id="KW-0812">Transmembrane</keyword>
<evidence type="ECO:0000313" key="3">
    <source>
        <dbReference type="EMBL" id="MFD1587085.1"/>
    </source>
</evidence>
<name>A0ABD6CA35_9EURY</name>
<feature type="domain" description="DUF7344" evidence="2">
    <location>
        <begin position="2"/>
        <end position="58"/>
    </location>
</feature>
<gene>
    <name evidence="3" type="ORF">ACFR9U_08815</name>
</gene>
<reference evidence="3 4" key="1">
    <citation type="journal article" date="2019" name="Int. J. Syst. Evol. Microbiol.">
        <title>The Global Catalogue of Microorganisms (GCM) 10K type strain sequencing project: providing services to taxonomists for standard genome sequencing and annotation.</title>
        <authorList>
            <consortium name="The Broad Institute Genomics Platform"/>
            <consortium name="The Broad Institute Genome Sequencing Center for Infectious Disease"/>
            <person name="Wu L."/>
            <person name="Ma J."/>
        </authorList>
    </citation>
    <scope>NUCLEOTIDE SEQUENCE [LARGE SCALE GENOMIC DNA]</scope>
    <source>
        <strain evidence="3 4">CGMCC 1.12125</strain>
    </source>
</reference>
<dbReference type="InterPro" id="IPR055768">
    <property type="entry name" value="DUF7344"/>
</dbReference>
<dbReference type="EMBL" id="JBHUDJ010000003">
    <property type="protein sequence ID" value="MFD1587085.1"/>
    <property type="molecule type" value="Genomic_DNA"/>
</dbReference>
<comment type="caution">
    <text evidence="3">The sequence shown here is derived from an EMBL/GenBank/DDBJ whole genome shotgun (WGS) entry which is preliminary data.</text>
</comment>
<feature type="transmembrane region" description="Helical" evidence="1">
    <location>
        <begin position="83"/>
        <end position="105"/>
    </location>
</feature>
<evidence type="ECO:0000313" key="4">
    <source>
        <dbReference type="Proteomes" id="UP001597119"/>
    </source>
</evidence>